<accession>A0ABQ9NKF2</accession>
<evidence type="ECO:0000313" key="3">
    <source>
        <dbReference type="Proteomes" id="UP001172684"/>
    </source>
</evidence>
<feature type="region of interest" description="Disordered" evidence="1">
    <location>
        <begin position="25"/>
        <end position="46"/>
    </location>
</feature>
<evidence type="ECO:0000313" key="2">
    <source>
        <dbReference type="EMBL" id="KAJ9658123.1"/>
    </source>
</evidence>
<organism evidence="2 3">
    <name type="scientific">Coniosporium apollinis</name>
    <dbReference type="NCBI Taxonomy" id="61459"/>
    <lineage>
        <taxon>Eukaryota</taxon>
        <taxon>Fungi</taxon>
        <taxon>Dikarya</taxon>
        <taxon>Ascomycota</taxon>
        <taxon>Pezizomycotina</taxon>
        <taxon>Dothideomycetes</taxon>
        <taxon>Dothideomycetes incertae sedis</taxon>
        <taxon>Coniosporium</taxon>
    </lineage>
</organism>
<protein>
    <submittedName>
        <fullName evidence="2">Uncharacterized protein</fullName>
    </submittedName>
</protein>
<dbReference type="Proteomes" id="UP001172684">
    <property type="component" value="Unassembled WGS sequence"/>
</dbReference>
<keyword evidence="3" id="KW-1185">Reference proteome</keyword>
<comment type="caution">
    <text evidence="2">The sequence shown here is derived from an EMBL/GenBank/DDBJ whole genome shotgun (WGS) entry which is preliminary data.</text>
</comment>
<sequence length="259" mass="28411">MLLTPTTFHTSNYGPMRPHLYTCWRTQSPSPPQQSSPPAALVAKPRKPQIKEEDIVAGAVLYLSSIKAQRCPALWSRLVAENNTTAGDHPVFVLEKNGTKAEIMIATSYGGRGFGATTDGVRGYQYHFAVASGSINSVKAQNGDTDKMMVFLANGGSLKRPTCIRVVRYTIEWRLLERYMIDNTMQDARLEASSVERLQIAAQLIEEGNYGGPLFSYEHLPPLPARGPSLASFIKQAGGINTFTPATQWYGPPGTRPTH</sequence>
<evidence type="ECO:0000256" key="1">
    <source>
        <dbReference type="SAM" id="MobiDB-lite"/>
    </source>
</evidence>
<proteinExistence type="predicted"/>
<reference evidence="2" key="1">
    <citation type="submission" date="2022-10" db="EMBL/GenBank/DDBJ databases">
        <title>Culturing micro-colonial fungi from biological soil crusts in the Mojave desert and describing Neophaeococcomyces mojavensis, and introducing the new genera and species Taxawa tesnikishii.</title>
        <authorList>
            <person name="Kurbessoian T."/>
            <person name="Stajich J.E."/>
        </authorList>
    </citation>
    <scope>NUCLEOTIDE SEQUENCE</scope>
    <source>
        <strain evidence="2">TK_1</strain>
    </source>
</reference>
<name>A0ABQ9NKF2_9PEZI</name>
<gene>
    <name evidence="2" type="ORF">H2201_007904</name>
</gene>
<dbReference type="EMBL" id="JAPDRL010000091">
    <property type="protein sequence ID" value="KAJ9658123.1"/>
    <property type="molecule type" value="Genomic_DNA"/>
</dbReference>